<evidence type="ECO:0000313" key="5">
    <source>
        <dbReference type="Proteomes" id="UP000036403"/>
    </source>
</evidence>
<organism evidence="4 5">
    <name type="scientific">Lasius niger</name>
    <name type="common">Black garden ant</name>
    <dbReference type="NCBI Taxonomy" id="67767"/>
    <lineage>
        <taxon>Eukaryota</taxon>
        <taxon>Metazoa</taxon>
        <taxon>Ecdysozoa</taxon>
        <taxon>Arthropoda</taxon>
        <taxon>Hexapoda</taxon>
        <taxon>Insecta</taxon>
        <taxon>Pterygota</taxon>
        <taxon>Neoptera</taxon>
        <taxon>Endopterygota</taxon>
        <taxon>Hymenoptera</taxon>
        <taxon>Apocrita</taxon>
        <taxon>Aculeata</taxon>
        <taxon>Formicoidea</taxon>
        <taxon>Formicidae</taxon>
        <taxon>Formicinae</taxon>
        <taxon>Lasius</taxon>
        <taxon>Lasius</taxon>
    </lineage>
</organism>
<dbReference type="Pfam" id="PF03564">
    <property type="entry name" value="DUF1759"/>
    <property type="match status" value="1"/>
</dbReference>
<dbReference type="Pfam" id="PF05380">
    <property type="entry name" value="Peptidase_A17"/>
    <property type="match status" value="1"/>
</dbReference>
<feature type="non-terminal residue" evidence="4">
    <location>
        <position position="1456"/>
    </location>
</feature>
<feature type="domain" description="Peptidase A2" evidence="3">
    <location>
        <begin position="446"/>
        <end position="530"/>
    </location>
</feature>
<feature type="compositionally biased region" description="Low complexity" evidence="2">
    <location>
        <begin position="299"/>
        <end position="319"/>
    </location>
</feature>
<evidence type="ECO:0000313" key="4">
    <source>
        <dbReference type="EMBL" id="KMQ86800.1"/>
    </source>
</evidence>
<dbReference type="EMBL" id="LBMM01011492">
    <property type="protein sequence ID" value="KMQ86800.1"/>
    <property type="molecule type" value="Genomic_DNA"/>
</dbReference>
<dbReference type="InterPro" id="IPR043502">
    <property type="entry name" value="DNA/RNA_pol_sf"/>
</dbReference>
<dbReference type="InterPro" id="IPR021109">
    <property type="entry name" value="Peptidase_aspartic_dom_sf"/>
</dbReference>
<dbReference type="InterPro" id="IPR041588">
    <property type="entry name" value="Integrase_H2C2"/>
</dbReference>
<dbReference type="InterPro" id="IPR001995">
    <property type="entry name" value="Peptidase_A2_cat"/>
</dbReference>
<keyword evidence="5" id="KW-1185">Reference proteome</keyword>
<protein>
    <submittedName>
        <fullName evidence="4">Gag-pol protein</fullName>
    </submittedName>
</protein>
<feature type="region of interest" description="Disordered" evidence="2">
    <location>
        <begin position="298"/>
        <end position="325"/>
    </location>
</feature>
<dbReference type="SUPFAM" id="SSF56672">
    <property type="entry name" value="DNA/RNA polymerases"/>
    <property type="match status" value="1"/>
</dbReference>
<gene>
    <name evidence="4" type="ORF">RF55_14122</name>
</gene>
<comment type="caution">
    <text evidence="4">The sequence shown here is derived from an EMBL/GenBank/DDBJ whole genome shotgun (WGS) entry which is preliminary data.</text>
</comment>
<dbReference type="STRING" id="67767.A0A0J7N2B8"/>
<keyword evidence="1" id="KW-0378">Hydrolase</keyword>
<dbReference type="PANTHER" id="PTHR47331:SF5">
    <property type="entry name" value="RIBONUCLEASE H"/>
    <property type="match status" value="1"/>
</dbReference>
<dbReference type="PaxDb" id="67767-A0A0J7N2B8"/>
<dbReference type="GO" id="GO:0006508">
    <property type="term" value="P:proteolysis"/>
    <property type="evidence" value="ECO:0007669"/>
    <property type="project" value="InterPro"/>
</dbReference>
<dbReference type="OrthoDB" id="7700894at2759"/>
<dbReference type="Proteomes" id="UP000036403">
    <property type="component" value="Unassembled WGS sequence"/>
</dbReference>
<dbReference type="Pfam" id="PF17921">
    <property type="entry name" value="Integrase_H2C2"/>
    <property type="match status" value="1"/>
</dbReference>
<evidence type="ECO:0000256" key="1">
    <source>
        <dbReference type="ARBA" id="ARBA00022801"/>
    </source>
</evidence>
<dbReference type="GO" id="GO:0004190">
    <property type="term" value="F:aspartic-type endopeptidase activity"/>
    <property type="evidence" value="ECO:0007669"/>
    <property type="project" value="InterPro"/>
</dbReference>
<dbReference type="InterPro" id="IPR001969">
    <property type="entry name" value="Aspartic_peptidase_AS"/>
</dbReference>
<dbReference type="GO" id="GO:0071897">
    <property type="term" value="P:DNA biosynthetic process"/>
    <property type="evidence" value="ECO:0007669"/>
    <property type="project" value="UniProtKB-ARBA"/>
</dbReference>
<dbReference type="PROSITE" id="PS00141">
    <property type="entry name" value="ASP_PROTEASE"/>
    <property type="match status" value="1"/>
</dbReference>
<name>A0A0J7N2B8_LASNI</name>
<dbReference type="PANTHER" id="PTHR47331">
    <property type="entry name" value="PHD-TYPE DOMAIN-CONTAINING PROTEIN"/>
    <property type="match status" value="1"/>
</dbReference>
<dbReference type="CDD" id="cd00303">
    <property type="entry name" value="retropepsin_like"/>
    <property type="match status" value="1"/>
</dbReference>
<accession>A0A0J7N2B8</accession>
<proteinExistence type="predicted"/>
<dbReference type="Gene3D" id="2.40.70.10">
    <property type="entry name" value="Acid Proteases"/>
    <property type="match status" value="1"/>
</dbReference>
<evidence type="ECO:0000259" key="3">
    <source>
        <dbReference type="PROSITE" id="PS50175"/>
    </source>
</evidence>
<dbReference type="InterPro" id="IPR008042">
    <property type="entry name" value="Retrotrans_Pao"/>
</dbReference>
<dbReference type="InterPro" id="IPR005312">
    <property type="entry name" value="DUF1759"/>
</dbReference>
<reference evidence="4 5" key="1">
    <citation type="submission" date="2015-04" db="EMBL/GenBank/DDBJ databases">
        <title>Lasius niger genome sequencing.</title>
        <authorList>
            <person name="Konorov E.A."/>
            <person name="Nikitin M.A."/>
            <person name="Kirill M.V."/>
            <person name="Chang P."/>
        </authorList>
    </citation>
    <scope>NUCLEOTIDE SEQUENCE [LARGE SCALE GENOMIC DNA]</scope>
    <source>
        <tissue evidence="4">Whole</tissue>
    </source>
</reference>
<dbReference type="CDD" id="cd01644">
    <property type="entry name" value="RT_pepA17"/>
    <property type="match status" value="1"/>
</dbReference>
<evidence type="ECO:0000256" key="2">
    <source>
        <dbReference type="SAM" id="MobiDB-lite"/>
    </source>
</evidence>
<dbReference type="PROSITE" id="PS50175">
    <property type="entry name" value="ASP_PROT_RETROV"/>
    <property type="match status" value="1"/>
</dbReference>
<dbReference type="Gene3D" id="1.10.340.70">
    <property type="match status" value="1"/>
</dbReference>
<sequence length="1456" mass="163329">MSMDADALLRSQQELQGRIARTYDNLKKSGASKITAGAVDSRLKALEANWTKFEDNHEALRTMYWKAVCDHDYIKKDFFGLVEESFLTQRGTLLDLALSLKNPVEQTEPAEAGAPQPRRTLPRIQLPSFSGKYEEWPAFRDLFRSLITQDPSVSGVERLHYLRTSVKGEAEQLIRNLPTTGDNFDRAWSMLADHYENKRLLVRSCFSTFTATPKMKSESAVDLKRIFHGMLSTVGTLEGIGRPISDCTDLFVHLVVEMLDPRSRREWETSVSDTSEPPSYEALKTFLERRMRTLEALQPAKNEAPSSSSSKAANTASRSARSHLAQKTAKKSGRCTLCQGDHYILFCSDFQKKQPKEKKEFAEAKQLCLNCFGKHQLTECQSKKNCAACNARHHSSTHDAYVPSGNSSIAASTSLHVQRRTDDRATVLLATARVDIAARCGAEVSVRALIDSGSEVSLITEALAQRLRLSRAAASVTILGIGGQRAGSANGKVEVRLSSRTTDFAMHLTALVLPRISAYGARVRTAGGEWPHVRDLPLADPDFRAADPVELLLGADAFFQIIEDGLRKGGPRAPIAQRTTLGWILSGVVDGVEDGAPALAHQCTVDEHLSALVGRFWEQEELPHTPLPLTEDEQRCEDLFVDTHTRTPEGRYMVHLPVTTTLPALADTRRAALRLLRCMERRFSVDQELQHLYKAFMAEYQELHHMSLAGPATVDRKALCYLPHHGVLKTTGTTKKIRVVFNGSSRLPSGESLNGHLLPGPNLLPALSDVLLRWRVHRFAMVADIEKMYRQILVHPGDRDLQRIVWRSNESDTVQEYNLNTVTYGLACAPFLAIRTLRQLASDEERRYPQGAAVLRRDTYVDDILTGADTLQEACIVQQQLTHLCEAGGFPLKKWAANTDALLESVPLEHRQQSQPPTWDQDQEHSTLGLQWHPREDSFSFKVTPTEAGRVTKRSVLSQTARLFDPLGWLSPVIIKAKIIIQSMWLQHLDWDEPVISGDEQAWLRIQEELPVLGEIRVPRWLHTKQGDTRVELHGFADASERAYAAAVYARIRSDDIASEPLLLTAKTKVAPIRQVSLPRLELCAAALLVKLVSHVQRTMELTDARTHLWSDSTVALAWIRGHPSRWKTFVANRVADIQRTLPDARWHHVPSQDNPTDCATRGLSPKELLSHPLWWQGPSWLNNRPHWPPRGTPATEEEELPERRARVFTATAEPEDDTLLLQRYSSLHRLLRITAWCLRWLGALRTRQTSSVTGPTLSPQELEGARRTWIRRVQAAWYPAELKAMAKDRPLAGRSPLLRLVPFLDDDRLLRVGGRLKHSLLSPDERHPVILPAASHFTALVIDACHRGTMHGGVQLTLGTLRQRYWIPGGRAAVKRHVHRCVKCVRWRAASPKTAMGNLPRPRVTASRPFTHTGVDYAGPIQLRTTKGRGHRAYKAFLAIFVCFSTKAVHLEVVS</sequence>